<evidence type="ECO:0000313" key="4">
    <source>
        <dbReference type="EMBL" id="OSM08656.1"/>
    </source>
</evidence>
<gene>
    <name evidence="4" type="ORF">MAIT1_02819</name>
    <name evidence="3" type="ORF">MIIT1_02819</name>
</gene>
<accession>W0LMY6</accession>
<name>W0LMY6_9PROT</name>
<dbReference type="RefSeq" id="WP_143814571.1">
    <property type="nucleotide sequence ID" value="NZ_LVJN01000004.1"/>
</dbReference>
<dbReference type="AlphaFoldDB" id="W0LMY6"/>
<keyword evidence="2" id="KW-0472">Membrane</keyword>
<reference evidence="3" key="1">
    <citation type="journal article" date="2014" name="Front. Microbiol.">
        <title>Isolation, cultivation and genomic analysis of magnetosome biomineralization genes of a new genus of South-seeking magnetotactic cocci within the Alphaproteobacteria.</title>
        <authorList>
            <person name="Morillo V."/>
            <person name="Abreu F."/>
            <person name="Araujo A.C."/>
            <person name="de Almeida L.G."/>
            <person name="Enrich-Prast A."/>
            <person name="Farina M."/>
            <person name="de Vasconcelos A.T."/>
            <person name="Bazylinski D.A."/>
            <person name="Lins U."/>
        </authorList>
    </citation>
    <scope>NUCLEOTIDE SEQUENCE</scope>
    <source>
        <strain evidence="3">IT-1</strain>
    </source>
</reference>
<keyword evidence="5" id="KW-1185">Reference proteome</keyword>
<evidence type="ECO:0000313" key="5">
    <source>
        <dbReference type="Proteomes" id="UP000194003"/>
    </source>
</evidence>
<protein>
    <submittedName>
        <fullName evidence="3">Uncharacterized protein</fullName>
    </submittedName>
</protein>
<dbReference type="OrthoDB" id="9924435at2"/>
<feature type="transmembrane region" description="Helical" evidence="2">
    <location>
        <begin position="55"/>
        <end position="74"/>
    </location>
</feature>
<dbReference type="EMBL" id="LVJN01000004">
    <property type="protein sequence ID" value="OSM08656.1"/>
    <property type="molecule type" value="Genomic_DNA"/>
</dbReference>
<evidence type="ECO:0000313" key="3">
    <source>
        <dbReference type="EMBL" id="AHG23909.1"/>
    </source>
</evidence>
<proteinExistence type="predicted"/>
<organism evidence="3">
    <name type="scientific">Magnetofaba australis IT-1</name>
    <dbReference type="NCBI Taxonomy" id="1434232"/>
    <lineage>
        <taxon>Bacteria</taxon>
        <taxon>Pseudomonadati</taxon>
        <taxon>Pseudomonadota</taxon>
        <taxon>Magnetococcia</taxon>
        <taxon>Magnetococcales</taxon>
        <taxon>Magnetococcaceae</taxon>
        <taxon>Magnetofaba</taxon>
    </lineage>
</organism>
<keyword evidence="2" id="KW-1133">Transmembrane helix</keyword>
<dbReference type="STRING" id="1434232.MAIT1_02819"/>
<feature type="transmembrane region" description="Helical" evidence="2">
    <location>
        <begin position="80"/>
        <end position="99"/>
    </location>
</feature>
<evidence type="ECO:0000256" key="2">
    <source>
        <dbReference type="SAM" id="Phobius"/>
    </source>
</evidence>
<reference evidence="4 5" key="2">
    <citation type="journal article" date="2016" name="BMC Genomics">
        <title>Combined genomic and structural analyses of a cultured magnetotactic bacterium reveals its niche adaptation to a dynamic environment.</title>
        <authorList>
            <person name="Araujo A.C."/>
            <person name="Morillo V."/>
            <person name="Cypriano J."/>
            <person name="Teixeira L.C."/>
            <person name="Leao P."/>
            <person name="Lyra S."/>
            <person name="Almeida L.G."/>
            <person name="Bazylinski D.A."/>
            <person name="Vasconcellos A.T."/>
            <person name="Abreu F."/>
            <person name="Lins U."/>
        </authorList>
    </citation>
    <scope>NUCLEOTIDE SEQUENCE [LARGE SCALE GENOMIC DNA]</scope>
    <source>
        <strain evidence="4 5">IT-1</strain>
    </source>
</reference>
<feature type="compositionally biased region" description="Basic residues" evidence="1">
    <location>
        <begin position="30"/>
        <end position="51"/>
    </location>
</feature>
<dbReference type="Proteomes" id="UP000194003">
    <property type="component" value="Unassembled WGS sequence"/>
</dbReference>
<sequence>MDATPDILREEALCAQQQCMPVEQIERPQQSRKARLNPRRKPRAANSKRRLGKEAVKAGMSITLALSMLTGLRVVKPFSLHAPVSWLFVAFVLVHTLVYEIPNSARKRETV</sequence>
<feature type="region of interest" description="Disordered" evidence="1">
    <location>
        <begin position="24"/>
        <end position="52"/>
    </location>
</feature>
<keyword evidence="2" id="KW-0812">Transmembrane</keyword>
<evidence type="ECO:0000256" key="1">
    <source>
        <dbReference type="SAM" id="MobiDB-lite"/>
    </source>
</evidence>
<dbReference type="EMBL" id="KF933436">
    <property type="protein sequence ID" value="AHG23909.1"/>
    <property type="molecule type" value="Genomic_DNA"/>
</dbReference>